<proteinExistence type="predicted"/>
<dbReference type="EMBL" id="BGPR01117945">
    <property type="protein sequence ID" value="GBN11412.1"/>
    <property type="molecule type" value="Genomic_DNA"/>
</dbReference>
<sequence length="102" mass="11729">MGRTNPFHRSISKQTSVYNCTQILRTLSSQRVKPDSTESPPYICAWCKLNRNSRNIKRFPVGVEHKFSDRMLTHVWASSSEHVSKWRGSSQCNPHVTSKPGR</sequence>
<organism evidence="1 2">
    <name type="scientific">Araneus ventricosus</name>
    <name type="common">Orbweaver spider</name>
    <name type="synonym">Epeira ventricosa</name>
    <dbReference type="NCBI Taxonomy" id="182803"/>
    <lineage>
        <taxon>Eukaryota</taxon>
        <taxon>Metazoa</taxon>
        <taxon>Ecdysozoa</taxon>
        <taxon>Arthropoda</taxon>
        <taxon>Chelicerata</taxon>
        <taxon>Arachnida</taxon>
        <taxon>Araneae</taxon>
        <taxon>Araneomorphae</taxon>
        <taxon>Entelegynae</taxon>
        <taxon>Araneoidea</taxon>
        <taxon>Araneidae</taxon>
        <taxon>Araneus</taxon>
    </lineage>
</organism>
<dbReference type="AlphaFoldDB" id="A0A4Y2LA75"/>
<dbReference type="Proteomes" id="UP000499080">
    <property type="component" value="Unassembled WGS sequence"/>
</dbReference>
<protein>
    <submittedName>
        <fullName evidence="1">Uncharacterized protein</fullName>
    </submittedName>
</protein>
<accession>A0A4Y2LA75</accession>
<comment type="caution">
    <text evidence="1">The sequence shown here is derived from an EMBL/GenBank/DDBJ whole genome shotgun (WGS) entry which is preliminary data.</text>
</comment>
<gene>
    <name evidence="1" type="ORF">AVEN_114814_1</name>
</gene>
<evidence type="ECO:0000313" key="1">
    <source>
        <dbReference type="EMBL" id="GBN11412.1"/>
    </source>
</evidence>
<name>A0A4Y2LA75_ARAVE</name>
<keyword evidence="2" id="KW-1185">Reference proteome</keyword>
<reference evidence="1 2" key="1">
    <citation type="journal article" date="2019" name="Sci. Rep.">
        <title>Orb-weaving spider Araneus ventricosus genome elucidates the spidroin gene catalogue.</title>
        <authorList>
            <person name="Kono N."/>
            <person name="Nakamura H."/>
            <person name="Ohtoshi R."/>
            <person name="Moran D.A.P."/>
            <person name="Shinohara A."/>
            <person name="Yoshida Y."/>
            <person name="Fujiwara M."/>
            <person name="Mori M."/>
            <person name="Tomita M."/>
            <person name="Arakawa K."/>
        </authorList>
    </citation>
    <scope>NUCLEOTIDE SEQUENCE [LARGE SCALE GENOMIC DNA]</scope>
</reference>
<evidence type="ECO:0000313" key="2">
    <source>
        <dbReference type="Proteomes" id="UP000499080"/>
    </source>
</evidence>